<dbReference type="GO" id="GO:0050661">
    <property type="term" value="F:NADP binding"/>
    <property type="evidence" value="ECO:0007669"/>
    <property type="project" value="InterPro"/>
</dbReference>
<dbReference type="RefSeq" id="XP_001802158.1">
    <property type="nucleotide sequence ID" value="XM_001802106.1"/>
</dbReference>
<dbReference type="GeneID" id="5979066"/>
<evidence type="ECO:0000313" key="6">
    <source>
        <dbReference type="Proteomes" id="UP000001055"/>
    </source>
</evidence>
<protein>
    <submittedName>
        <fullName evidence="5">Uncharacterized protein</fullName>
    </submittedName>
</protein>
<keyword evidence="4" id="KW-0560">Oxidoreductase</keyword>
<dbReference type="OMA" id="CKYLTIC"/>
<dbReference type="STRING" id="321614.Q0U8J1"/>
<accession>Q0U8J1</accession>
<dbReference type="EMBL" id="CH445344">
    <property type="protein sequence ID" value="EAT80967.1"/>
    <property type="molecule type" value="Genomic_DNA"/>
</dbReference>
<evidence type="ECO:0000256" key="4">
    <source>
        <dbReference type="ARBA" id="ARBA00023002"/>
    </source>
</evidence>
<dbReference type="InterPro" id="IPR036188">
    <property type="entry name" value="FAD/NAD-bd_sf"/>
</dbReference>
<evidence type="ECO:0000256" key="1">
    <source>
        <dbReference type="ARBA" id="ARBA00009183"/>
    </source>
</evidence>
<comment type="similarity">
    <text evidence="1">Belongs to the FMO family.</text>
</comment>
<dbReference type="HOGENOM" id="CLU_141222_0_0_1"/>
<evidence type="ECO:0000256" key="3">
    <source>
        <dbReference type="ARBA" id="ARBA00022827"/>
    </source>
</evidence>
<reference evidence="6" key="1">
    <citation type="journal article" date="2007" name="Plant Cell">
        <title>Dothideomycete-plant interactions illuminated by genome sequencing and EST analysis of the wheat pathogen Stagonospora nodorum.</title>
        <authorList>
            <person name="Hane J.K."/>
            <person name="Lowe R.G."/>
            <person name="Solomon P.S."/>
            <person name="Tan K.C."/>
            <person name="Schoch C.L."/>
            <person name="Spatafora J.W."/>
            <person name="Crous P.W."/>
            <person name="Kodira C."/>
            <person name="Birren B.W."/>
            <person name="Galagan J.E."/>
            <person name="Torriani S.F."/>
            <person name="McDonald B.A."/>
            <person name="Oliver R.P."/>
        </authorList>
    </citation>
    <scope>NUCLEOTIDE SEQUENCE [LARGE SCALE GENOMIC DNA]</scope>
    <source>
        <strain evidence="6">SN15 / ATCC MYA-4574 / FGSC 10173</strain>
    </source>
</reference>
<gene>
    <name evidence="5" type="ORF">SNOG_11923</name>
</gene>
<organism evidence="5 6">
    <name type="scientific">Phaeosphaeria nodorum (strain SN15 / ATCC MYA-4574 / FGSC 10173)</name>
    <name type="common">Glume blotch fungus</name>
    <name type="synonym">Parastagonospora nodorum</name>
    <dbReference type="NCBI Taxonomy" id="321614"/>
    <lineage>
        <taxon>Eukaryota</taxon>
        <taxon>Fungi</taxon>
        <taxon>Dikarya</taxon>
        <taxon>Ascomycota</taxon>
        <taxon>Pezizomycotina</taxon>
        <taxon>Dothideomycetes</taxon>
        <taxon>Pleosporomycetidae</taxon>
        <taxon>Pleosporales</taxon>
        <taxon>Pleosporineae</taxon>
        <taxon>Phaeosphaeriaceae</taxon>
        <taxon>Parastagonospora</taxon>
    </lineage>
</organism>
<dbReference type="AlphaFoldDB" id="Q0U8J1"/>
<dbReference type="eggNOG" id="KOG1399">
    <property type="taxonomic scope" value="Eukaryota"/>
</dbReference>
<keyword evidence="2" id="KW-0285">Flavoprotein</keyword>
<dbReference type="InterPro" id="IPR020946">
    <property type="entry name" value="Flavin_mOase-like"/>
</dbReference>
<dbReference type="Pfam" id="PF00743">
    <property type="entry name" value="FMO-like"/>
    <property type="match status" value="1"/>
</dbReference>
<dbReference type="InParanoid" id="Q0U8J1"/>
<dbReference type="InterPro" id="IPR050346">
    <property type="entry name" value="FMO-like"/>
</dbReference>
<proteinExistence type="inferred from homology"/>
<dbReference type="VEuPathDB" id="FungiDB:JI435_119230"/>
<dbReference type="GO" id="GO:0050660">
    <property type="term" value="F:flavin adenine dinucleotide binding"/>
    <property type="evidence" value="ECO:0007669"/>
    <property type="project" value="InterPro"/>
</dbReference>
<sequence length="133" mass="15462">MIGTCGLSTLKTLREDGFRVTGFERRERVGGLWAYTDDPSMTSALKKYPSHLSTDQFQEYIESYAKHFDLLQDITFNATVTRTVRNEDDTRRRLEILISGEERIEEFDKVVFCHGYQTKPSMPQFEGQEFFTG</sequence>
<dbReference type="Gene3D" id="3.50.50.60">
    <property type="entry name" value="FAD/NAD(P)-binding domain"/>
    <property type="match status" value="1"/>
</dbReference>
<keyword evidence="3" id="KW-0274">FAD</keyword>
<evidence type="ECO:0000313" key="5">
    <source>
        <dbReference type="EMBL" id="EAT80967.1"/>
    </source>
</evidence>
<name>Q0U8J1_PHANO</name>
<dbReference type="KEGG" id="pno:SNOG_11923"/>
<dbReference type="GO" id="GO:0004499">
    <property type="term" value="F:N,N-dimethylaniline monooxygenase activity"/>
    <property type="evidence" value="ECO:0007669"/>
    <property type="project" value="InterPro"/>
</dbReference>
<evidence type="ECO:0000256" key="2">
    <source>
        <dbReference type="ARBA" id="ARBA00022630"/>
    </source>
</evidence>
<dbReference type="Proteomes" id="UP000001055">
    <property type="component" value="Unassembled WGS sequence"/>
</dbReference>
<dbReference type="PANTHER" id="PTHR23023">
    <property type="entry name" value="DIMETHYLANILINE MONOOXYGENASE"/>
    <property type="match status" value="1"/>
</dbReference>
<dbReference type="SUPFAM" id="SSF51905">
    <property type="entry name" value="FAD/NAD(P)-binding domain"/>
    <property type="match status" value="1"/>
</dbReference>